<feature type="transmembrane region" description="Helical" evidence="12">
    <location>
        <begin position="16"/>
        <end position="38"/>
    </location>
</feature>
<evidence type="ECO:0000256" key="12">
    <source>
        <dbReference type="SAM" id="Phobius"/>
    </source>
</evidence>
<dbReference type="CDD" id="cd00082">
    <property type="entry name" value="HisKA"/>
    <property type="match status" value="1"/>
</dbReference>
<organism evidence="16 17">
    <name type="scientific">Paratrimastix pyriformis</name>
    <dbReference type="NCBI Taxonomy" id="342808"/>
    <lineage>
        <taxon>Eukaryota</taxon>
        <taxon>Metamonada</taxon>
        <taxon>Preaxostyla</taxon>
        <taxon>Paratrimastigidae</taxon>
        <taxon>Paratrimastix</taxon>
    </lineage>
</organism>
<feature type="region of interest" description="Disordered" evidence="11">
    <location>
        <begin position="895"/>
        <end position="930"/>
    </location>
</feature>
<feature type="domain" description="RING-type" evidence="13">
    <location>
        <begin position="1186"/>
        <end position="1214"/>
    </location>
</feature>
<dbReference type="Pfam" id="PF00512">
    <property type="entry name" value="HisKA"/>
    <property type="match status" value="1"/>
</dbReference>
<keyword evidence="12" id="KW-1133">Transmembrane helix</keyword>
<feature type="region of interest" description="Disordered" evidence="11">
    <location>
        <begin position="1051"/>
        <end position="1092"/>
    </location>
</feature>
<evidence type="ECO:0000256" key="2">
    <source>
        <dbReference type="ARBA" id="ARBA00012438"/>
    </source>
</evidence>
<dbReference type="PRINTS" id="PR00344">
    <property type="entry name" value="BCTRLSENSOR"/>
</dbReference>
<accession>A0ABQ8UNP8</accession>
<sequence length="1303" mass="142843">MFIFTFHTMQLHDSPFLKFLGISHLFVVLFETLHIILYKNMGIISHPRTMDWSIAFHSLTDCLQAILFSVGLAFFTTRAPSLWVTVTGTGVPCLICVALVFSGYFPSCYNESSGIGGWTGFEARLDMSMALFLLVFSCVLLIRRRQIRTSIVTVFSVAVAMVALSFADFFLAFWREDRLLILYLGHAMKIASAYALYFGVLRVTFINPFQGLFLSLTTQRNELEHERNFVNTLIGHLPVGLVLFSRSKGKVLWTNEYLTSLIKMSEEQLNAQPWSQILFQIESPAMVEPGSHQSIFPVAPGRHGQEGEGQVEMDWIIQPLSVLDPQQTRLSFLVASDRDEAMVATGVDVTLANQARRMLLTQHDVLDRLVRERTADLEAALAELRQRTTDLAAARDSAESAARAKTTFLNSMSHELRTPLTAILGCSELLQDSLHMRDVQEATLHAASIRESGQRLLDTVNGVLDMARFESGRFPLHLESLDAVSVVRKALGLLAPLALKKGLRLALRTNCHQLTVTSDPSGLQHIINNLVGNSIKVRLGHADSPALPCRCVWAAGQFTTEGHVEVRILRASAEPQWIIEVEVCCLMLPRTPVLPDTGCGMSADFRKRIFQPFSQESEGSTRRYDGSGLGLSLVRMYVSVLGGSIDVTSQRGKGTTFHILLPLISVPTLGVPSPSATRSSPGVRTSDMPRDHATVLPRLSDEIDLSPFCPTPPSPAGLGLVSVLALPAFDPPSFVYPSHEAFPSPTQGDSCLCRPRPSRSPGPILRALVVEDNLPCALVCRRFLAPIFGSVDVAHSPDEAMALLAQDQDRQDGAAVAYAMVFMDIDLGHPAIDGVSLLRLIRTRFPAMEAVPALATTAHILQADRDELMQTGLFAEVVGKPYSRELLLETAQRHLPKQENHHRRHGHRPPRREQIPKMGRKHSRNQCSNPIFSHEENKKIKYKSQEMHIGSESLKNFDDCGLCLQPVREPLCCPQGHLYCKSCIYESLLTQKQTIEQKQKDFETQSRILEAKRKAKEDEDRAAAIATFEAIETGIHHVVMVADKKHEAPKPLLDITPVTPPASSTAPTATSTSVTTPPAAPSASPRTREEEAVVLPIPEGVPVVRRVDPKPRDIGNNFWLVCTGTHDPTWRRLLCPEGQEAKLTPPSKQTVCPVSVHPGPCPIKQLFPVNFTESKNAKREGKSYQCPVCLSGLTNAHKAHVLRTCGHVFCRTCVALLRSPAAAAPAATIGTTPDPPIPATAAAVSAAAPAAAPAPAEQGGRCYVCDVPFKAADVVPLEYGGTGFAAHGGQVLIHKDAKIMCHM</sequence>
<evidence type="ECO:0000256" key="7">
    <source>
        <dbReference type="ARBA" id="ARBA00022777"/>
    </source>
</evidence>
<gene>
    <name evidence="16" type="ORF">PAPYR_4923</name>
</gene>
<evidence type="ECO:0000259" key="14">
    <source>
        <dbReference type="PROSITE" id="PS50109"/>
    </source>
</evidence>
<feature type="transmembrane region" description="Helical" evidence="12">
    <location>
        <begin position="154"/>
        <end position="174"/>
    </location>
</feature>
<feature type="modified residue" description="4-aspartylphosphate" evidence="9">
    <location>
        <position position="824"/>
    </location>
</feature>
<feature type="transmembrane region" description="Helical" evidence="12">
    <location>
        <begin position="54"/>
        <end position="75"/>
    </location>
</feature>
<keyword evidence="17" id="KW-1185">Reference proteome</keyword>
<evidence type="ECO:0000256" key="11">
    <source>
        <dbReference type="SAM" id="MobiDB-lite"/>
    </source>
</evidence>
<dbReference type="PANTHER" id="PTHR43047:SF72">
    <property type="entry name" value="OSMOSENSING HISTIDINE PROTEIN KINASE SLN1"/>
    <property type="match status" value="1"/>
</dbReference>
<dbReference type="Gene3D" id="3.30.40.10">
    <property type="entry name" value="Zinc/RING finger domain, C3HC4 (zinc finger)"/>
    <property type="match status" value="2"/>
</dbReference>
<keyword evidence="12" id="KW-0812">Transmembrane</keyword>
<dbReference type="PANTHER" id="PTHR43047">
    <property type="entry name" value="TWO-COMPONENT HISTIDINE PROTEIN KINASE"/>
    <property type="match status" value="1"/>
</dbReference>
<keyword evidence="12" id="KW-0472">Membrane</keyword>
<keyword evidence="6 10" id="KW-0863">Zinc-finger</keyword>
<evidence type="ECO:0000256" key="9">
    <source>
        <dbReference type="PROSITE-ProRule" id="PRU00169"/>
    </source>
</evidence>
<dbReference type="PROSITE" id="PS00518">
    <property type="entry name" value="ZF_RING_1"/>
    <property type="match status" value="1"/>
</dbReference>
<dbReference type="SUPFAM" id="SSF47384">
    <property type="entry name" value="Homodimeric domain of signal transducing histidine kinase"/>
    <property type="match status" value="1"/>
</dbReference>
<keyword evidence="5" id="KW-0479">Metal-binding</keyword>
<feature type="compositionally biased region" description="Basic residues" evidence="11">
    <location>
        <begin position="900"/>
        <end position="910"/>
    </location>
</feature>
<keyword evidence="3 9" id="KW-0597">Phosphoprotein</keyword>
<dbReference type="InterPro" id="IPR003661">
    <property type="entry name" value="HisK_dim/P_dom"/>
</dbReference>
<dbReference type="PROSITE" id="PS50110">
    <property type="entry name" value="RESPONSE_REGULATORY"/>
    <property type="match status" value="1"/>
</dbReference>
<dbReference type="PROSITE" id="PS50089">
    <property type="entry name" value="ZF_RING_2"/>
    <property type="match status" value="1"/>
</dbReference>
<dbReference type="InterPro" id="IPR017907">
    <property type="entry name" value="Znf_RING_CS"/>
</dbReference>
<feature type="transmembrane region" description="Helical" evidence="12">
    <location>
        <begin position="82"/>
        <end position="105"/>
    </location>
</feature>
<evidence type="ECO:0000313" key="16">
    <source>
        <dbReference type="EMBL" id="KAJ4459125.1"/>
    </source>
</evidence>
<dbReference type="InterPro" id="IPR031790">
    <property type="entry name" value="Znf-NOSIP"/>
</dbReference>
<comment type="caution">
    <text evidence="16">The sequence shown here is derived from an EMBL/GenBank/DDBJ whole genome shotgun (WGS) entry which is preliminary data.</text>
</comment>
<dbReference type="PROSITE" id="PS50109">
    <property type="entry name" value="HIS_KIN"/>
    <property type="match status" value="1"/>
</dbReference>
<protein>
    <recommendedName>
        <fullName evidence="2">histidine kinase</fullName>
        <ecNumber evidence="2">2.7.13.3</ecNumber>
    </recommendedName>
</protein>
<dbReference type="InterPro" id="IPR011006">
    <property type="entry name" value="CheY-like_superfamily"/>
</dbReference>
<proteinExistence type="predicted"/>
<dbReference type="Pfam" id="PF04641">
    <property type="entry name" value="Rtf2"/>
    <property type="match status" value="1"/>
</dbReference>
<dbReference type="SMART" id="SM00387">
    <property type="entry name" value="HATPase_c"/>
    <property type="match status" value="1"/>
</dbReference>
<dbReference type="Pfam" id="PF17159">
    <property type="entry name" value="MASE3"/>
    <property type="match status" value="1"/>
</dbReference>
<keyword evidence="7 16" id="KW-0418">Kinase</keyword>
<evidence type="ECO:0000256" key="8">
    <source>
        <dbReference type="ARBA" id="ARBA00022833"/>
    </source>
</evidence>
<dbReference type="InterPro" id="IPR004358">
    <property type="entry name" value="Sig_transdc_His_kin-like_C"/>
</dbReference>
<dbReference type="InterPro" id="IPR001841">
    <property type="entry name" value="Znf_RING"/>
</dbReference>
<dbReference type="Proteomes" id="UP001141327">
    <property type="component" value="Unassembled WGS sequence"/>
</dbReference>
<dbReference type="InterPro" id="IPR001789">
    <property type="entry name" value="Sig_transdc_resp-reg_receiver"/>
</dbReference>
<dbReference type="SMART" id="SM00388">
    <property type="entry name" value="HisKA"/>
    <property type="match status" value="1"/>
</dbReference>
<feature type="domain" description="Histidine kinase" evidence="14">
    <location>
        <begin position="411"/>
        <end position="665"/>
    </location>
</feature>
<reference evidence="16" key="1">
    <citation type="journal article" date="2022" name="bioRxiv">
        <title>Genomics of Preaxostyla Flagellates Illuminates Evolutionary Transitions and the Path Towards Mitochondrial Loss.</title>
        <authorList>
            <person name="Novak L.V.F."/>
            <person name="Treitli S.C."/>
            <person name="Pyrih J."/>
            <person name="Halakuc P."/>
            <person name="Pipaliya S.V."/>
            <person name="Vacek V."/>
            <person name="Brzon O."/>
            <person name="Soukal P."/>
            <person name="Eme L."/>
            <person name="Dacks J.B."/>
            <person name="Karnkowska A."/>
            <person name="Elias M."/>
            <person name="Hampl V."/>
        </authorList>
    </citation>
    <scope>NUCLEOTIDE SEQUENCE</scope>
    <source>
        <strain evidence="16">RCP-MX</strain>
    </source>
</reference>
<comment type="catalytic activity">
    <reaction evidence="1">
        <text>ATP + protein L-histidine = ADP + protein N-phospho-L-histidine.</text>
        <dbReference type="EC" id="2.7.13.3"/>
    </reaction>
</comment>
<dbReference type="Pfam" id="PF15906">
    <property type="entry name" value="zf-NOSIP"/>
    <property type="match status" value="1"/>
</dbReference>
<dbReference type="SUPFAM" id="SSF55874">
    <property type="entry name" value="ATPase domain of HSP90 chaperone/DNA topoisomerase II/histidine kinase"/>
    <property type="match status" value="1"/>
</dbReference>
<evidence type="ECO:0000256" key="6">
    <source>
        <dbReference type="ARBA" id="ARBA00022771"/>
    </source>
</evidence>
<dbReference type="EMBL" id="JAPMOS010000022">
    <property type="protein sequence ID" value="KAJ4459125.1"/>
    <property type="molecule type" value="Genomic_DNA"/>
</dbReference>
<dbReference type="InterPro" id="IPR033425">
    <property type="entry name" value="MASE3"/>
</dbReference>
<keyword evidence="8" id="KW-0862">Zinc</keyword>
<dbReference type="InterPro" id="IPR013083">
    <property type="entry name" value="Znf_RING/FYVE/PHD"/>
</dbReference>
<evidence type="ECO:0000259" key="13">
    <source>
        <dbReference type="PROSITE" id="PS50089"/>
    </source>
</evidence>
<dbReference type="EC" id="2.7.13.3" evidence="2"/>
<dbReference type="Gene3D" id="3.30.565.10">
    <property type="entry name" value="Histidine kinase-like ATPase, C-terminal domain"/>
    <property type="match status" value="1"/>
</dbReference>
<dbReference type="SMART" id="SM00448">
    <property type="entry name" value="REC"/>
    <property type="match status" value="1"/>
</dbReference>
<dbReference type="InterPro" id="IPR036890">
    <property type="entry name" value="HATPase_C_sf"/>
</dbReference>
<keyword evidence="4" id="KW-0808">Transferase</keyword>
<dbReference type="InterPro" id="IPR003594">
    <property type="entry name" value="HATPase_dom"/>
</dbReference>
<evidence type="ECO:0000256" key="3">
    <source>
        <dbReference type="ARBA" id="ARBA00022553"/>
    </source>
</evidence>
<feature type="transmembrane region" description="Helical" evidence="12">
    <location>
        <begin position="125"/>
        <end position="142"/>
    </location>
</feature>
<evidence type="ECO:0000313" key="17">
    <source>
        <dbReference type="Proteomes" id="UP001141327"/>
    </source>
</evidence>
<evidence type="ECO:0000256" key="4">
    <source>
        <dbReference type="ARBA" id="ARBA00022679"/>
    </source>
</evidence>
<evidence type="ECO:0000256" key="5">
    <source>
        <dbReference type="ARBA" id="ARBA00022723"/>
    </source>
</evidence>
<evidence type="ECO:0000256" key="1">
    <source>
        <dbReference type="ARBA" id="ARBA00000085"/>
    </source>
</evidence>
<name>A0ABQ8UNP8_9EUKA</name>
<dbReference type="Pfam" id="PF02518">
    <property type="entry name" value="HATPase_c"/>
    <property type="match status" value="1"/>
</dbReference>
<feature type="compositionally biased region" description="Low complexity" evidence="11">
    <location>
        <begin position="1061"/>
        <end position="1085"/>
    </location>
</feature>
<feature type="domain" description="Response regulatory" evidence="15">
    <location>
        <begin position="766"/>
        <end position="895"/>
    </location>
</feature>
<dbReference type="InterPro" id="IPR005467">
    <property type="entry name" value="His_kinase_dom"/>
</dbReference>
<dbReference type="Gene3D" id="3.40.50.2300">
    <property type="match status" value="1"/>
</dbReference>
<dbReference type="CDD" id="cd17546">
    <property type="entry name" value="REC_hyHK_CKI1_RcsC-like"/>
    <property type="match status" value="1"/>
</dbReference>
<dbReference type="GO" id="GO:0016301">
    <property type="term" value="F:kinase activity"/>
    <property type="evidence" value="ECO:0007669"/>
    <property type="project" value="UniProtKB-KW"/>
</dbReference>
<evidence type="ECO:0000256" key="10">
    <source>
        <dbReference type="PROSITE-ProRule" id="PRU00175"/>
    </source>
</evidence>
<evidence type="ECO:0000259" key="15">
    <source>
        <dbReference type="PROSITE" id="PS50110"/>
    </source>
</evidence>
<dbReference type="Gene3D" id="1.10.287.130">
    <property type="match status" value="1"/>
</dbReference>
<dbReference type="SUPFAM" id="SSF57850">
    <property type="entry name" value="RING/U-box"/>
    <property type="match status" value="2"/>
</dbReference>
<dbReference type="SMART" id="SM00184">
    <property type="entry name" value="RING"/>
    <property type="match status" value="2"/>
</dbReference>
<dbReference type="SUPFAM" id="SSF52172">
    <property type="entry name" value="CheY-like"/>
    <property type="match status" value="1"/>
</dbReference>
<dbReference type="InterPro" id="IPR036097">
    <property type="entry name" value="HisK_dim/P_sf"/>
</dbReference>